<dbReference type="AlphaFoldDB" id="Q6CU73"/>
<evidence type="ECO:0000256" key="3">
    <source>
        <dbReference type="ARBA" id="ARBA00023034"/>
    </source>
</evidence>
<dbReference type="eggNOG" id="KOG1931">
    <property type="taxonomic scope" value="Eukaryota"/>
</dbReference>
<evidence type="ECO:0000259" key="6">
    <source>
        <dbReference type="Pfam" id="PF24967"/>
    </source>
</evidence>
<keyword evidence="2" id="KW-0813">Transport</keyword>
<dbReference type="InterPro" id="IPR056913">
    <property type="entry name" value="TRAPPC10/Trs130_N"/>
</dbReference>
<dbReference type="GO" id="GO:0034498">
    <property type="term" value="P:early endosome to Golgi transport"/>
    <property type="evidence" value="ECO:0007669"/>
    <property type="project" value="TreeGrafter"/>
</dbReference>
<feature type="domain" description="TRAPPC10/Trs130 N-terminal" evidence="5">
    <location>
        <begin position="13"/>
        <end position="192"/>
    </location>
</feature>
<feature type="domain" description="Trs130 NTS" evidence="6">
    <location>
        <begin position="295"/>
        <end position="521"/>
    </location>
</feature>
<dbReference type="InterPro" id="IPR022233">
    <property type="entry name" value="TRAPPC10/Trs130_C"/>
</dbReference>
<feature type="domain" description="TRAPPC10/Trs130 C-terminal" evidence="4">
    <location>
        <begin position="946"/>
        <end position="1047"/>
    </location>
</feature>
<dbReference type="Pfam" id="PF24967">
    <property type="entry name" value="NTS_TR130"/>
    <property type="match status" value="1"/>
</dbReference>
<evidence type="ECO:0000313" key="8">
    <source>
        <dbReference type="Proteomes" id="UP000000598"/>
    </source>
</evidence>
<dbReference type="PANTHER" id="PTHR13251:SF3">
    <property type="entry name" value="TRAFFICKING PROTEIN PARTICLE COMPLEX SUBUNIT 10"/>
    <property type="match status" value="1"/>
</dbReference>
<keyword evidence="8" id="KW-1185">Reference proteome</keyword>
<dbReference type="GO" id="GO:1990071">
    <property type="term" value="C:TRAPPII protein complex"/>
    <property type="evidence" value="ECO:0007669"/>
    <property type="project" value="InterPro"/>
</dbReference>
<dbReference type="HOGENOM" id="CLU_009596_0_0_1"/>
<evidence type="ECO:0000256" key="2">
    <source>
        <dbReference type="ARBA" id="ARBA00022448"/>
    </source>
</evidence>
<dbReference type="STRING" id="284590.Q6CU73"/>
<dbReference type="OMA" id="DYLNAYE"/>
<comment type="subcellular location">
    <subcellularLocation>
        <location evidence="1">Golgi apparatus</location>
    </subcellularLocation>
</comment>
<dbReference type="InParanoid" id="Q6CU73"/>
<dbReference type="GO" id="GO:0006891">
    <property type="term" value="P:intra-Golgi vesicle-mediated transport"/>
    <property type="evidence" value="ECO:0007669"/>
    <property type="project" value="TreeGrafter"/>
</dbReference>
<dbReference type="InterPro" id="IPR045126">
    <property type="entry name" value="TRAPPC10/Trs130"/>
</dbReference>
<dbReference type="FunCoup" id="Q6CU73">
    <property type="interactions" value="81"/>
</dbReference>
<organism evidence="7 8">
    <name type="scientific">Kluyveromyces lactis (strain ATCC 8585 / CBS 2359 / DSM 70799 / NBRC 1267 / NRRL Y-1140 / WM37)</name>
    <name type="common">Yeast</name>
    <name type="synonym">Candida sphaerica</name>
    <dbReference type="NCBI Taxonomy" id="284590"/>
    <lineage>
        <taxon>Eukaryota</taxon>
        <taxon>Fungi</taxon>
        <taxon>Dikarya</taxon>
        <taxon>Ascomycota</taxon>
        <taxon>Saccharomycotina</taxon>
        <taxon>Saccharomycetes</taxon>
        <taxon>Saccharomycetales</taxon>
        <taxon>Saccharomycetaceae</taxon>
        <taxon>Kluyveromyces</taxon>
    </lineage>
</organism>
<name>Q6CU73_KLULA</name>
<evidence type="ECO:0000259" key="4">
    <source>
        <dbReference type="Pfam" id="PF12584"/>
    </source>
</evidence>
<dbReference type="Proteomes" id="UP000000598">
    <property type="component" value="Chromosome C"/>
</dbReference>
<dbReference type="EMBL" id="CR382123">
    <property type="protein sequence ID" value="CAH01367.1"/>
    <property type="molecule type" value="Genomic_DNA"/>
</dbReference>
<accession>Q6CU73</accession>
<dbReference type="Pfam" id="PF12584">
    <property type="entry name" value="TRAPPC10"/>
    <property type="match status" value="1"/>
</dbReference>
<keyword evidence="3" id="KW-0333">Golgi apparatus</keyword>
<dbReference type="KEGG" id="kla:KLLA0_C07128g"/>
<protein>
    <submittedName>
        <fullName evidence="7">KLLA0C07128p</fullName>
    </submittedName>
</protein>
<evidence type="ECO:0000256" key="1">
    <source>
        <dbReference type="ARBA" id="ARBA00004555"/>
    </source>
</evidence>
<reference evidence="7 8" key="1">
    <citation type="journal article" date="2004" name="Nature">
        <title>Genome evolution in yeasts.</title>
        <authorList>
            <consortium name="Genolevures"/>
            <person name="Dujon B."/>
            <person name="Sherman D."/>
            <person name="Fischer G."/>
            <person name="Durrens P."/>
            <person name="Casaregola S."/>
            <person name="Lafontaine I."/>
            <person name="de Montigny J."/>
            <person name="Marck C."/>
            <person name="Neuveglise C."/>
            <person name="Talla E."/>
            <person name="Goffard N."/>
            <person name="Frangeul L."/>
            <person name="Aigle M."/>
            <person name="Anthouard V."/>
            <person name="Babour A."/>
            <person name="Barbe V."/>
            <person name="Barnay S."/>
            <person name="Blanchin S."/>
            <person name="Beckerich J.M."/>
            <person name="Beyne E."/>
            <person name="Bleykasten C."/>
            <person name="Boisrame A."/>
            <person name="Boyer J."/>
            <person name="Cattolico L."/>
            <person name="Confanioleri F."/>
            <person name="de Daruvar A."/>
            <person name="Despons L."/>
            <person name="Fabre E."/>
            <person name="Fairhead C."/>
            <person name="Ferry-Dumazet H."/>
            <person name="Groppi A."/>
            <person name="Hantraye F."/>
            <person name="Hennequin C."/>
            <person name="Jauniaux N."/>
            <person name="Joyet P."/>
            <person name="Kachouri R."/>
            <person name="Kerrest A."/>
            <person name="Koszul R."/>
            <person name="Lemaire M."/>
            <person name="Lesur I."/>
            <person name="Ma L."/>
            <person name="Muller H."/>
            <person name="Nicaud J.M."/>
            <person name="Nikolski M."/>
            <person name="Oztas S."/>
            <person name="Ozier-Kalogeropoulos O."/>
            <person name="Pellenz S."/>
            <person name="Potier S."/>
            <person name="Richard G.F."/>
            <person name="Straub M.L."/>
            <person name="Suleau A."/>
            <person name="Swennene D."/>
            <person name="Tekaia F."/>
            <person name="Wesolowski-Louvel M."/>
            <person name="Westhof E."/>
            <person name="Wirth B."/>
            <person name="Zeniou-Meyer M."/>
            <person name="Zivanovic I."/>
            <person name="Bolotin-Fukuhara M."/>
            <person name="Thierry A."/>
            <person name="Bouchier C."/>
            <person name="Caudron B."/>
            <person name="Scarpelli C."/>
            <person name="Gaillardin C."/>
            <person name="Weissenbach J."/>
            <person name="Wincker P."/>
            <person name="Souciet J.L."/>
        </authorList>
    </citation>
    <scope>NUCLEOTIDE SEQUENCE [LARGE SCALE GENOMIC DNA]</scope>
    <source>
        <strain evidence="8">ATCC 8585 / CBS 2359 / DSM 70799 / NBRC 1267 / NRRL Y-1140 / WM37</strain>
    </source>
</reference>
<dbReference type="InterPro" id="IPR056916">
    <property type="entry name" value="NTS_TR130"/>
</dbReference>
<gene>
    <name evidence="7" type="ORF">KLLA0_C07128g</name>
</gene>
<dbReference type="Pfam" id="PF23036">
    <property type="entry name" value="TRAPPC10_1st"/>
    <property type="match status" value="1"/>
</dbReference>
<sequence length="1066" mass="123158">MSLQTTIGMIPRVQVSYFDPFHVFDGLRNEIEQRLPLTNLHWKSKGGALKTISSLNVKFISSTGEENSDDLVLKPFINCVVISCESVEEYRSKIRPLIKNWLPSQGDLYCANIVVLHSNKEVLDSNIFKSVSLIEKFNKDFPSLKTLETKTVYRSNDERETFWNGLINKLKHYLLEVFENRIESYSSALQREISPSKAVVLHENSLKMYLSFQLIEEASTEISRLDELLNNHETFLLIAGDLRTPLFNQEEFAINSISTLISKDKITYFGVQKCILQAELELYMVSSNANNSERKLNAAFHKFLSRLHVSFHSDKRWLQFKYSAYDEFINLTTFDDIKSDTWKLVLCDMKNEQRECWIQLACSRMGYKIPLKDFRKEVTPEVNPSMEESFRTLGVFYENIIQKTKDLLKEYSSFTSKRQRVMDWLSIEIAFLYFEQGDYSNCMLILQSSYDFYMESGWSVIGSWLLEYYIECIKNCPNITEIDVDGDLVPKSIVLSNSYLNLLTSNSKNPRKWWIEFLNNNIENNDNLIYPLDNLFLVEITRKVFPVKPNSYGIDISFSKNFKLDDINISSITLLMKNYEDEFLPFKIADVILNNDNCIYTLISNSVLWSTFELVALEVVIGSTVFKKEFDSFETEDSLKLQPCQSFDAFKVTIEKSIEHICGKTYLRLKFENKEDIDEFTFSIHSTDQDDICFEGNDSSVTVASFGTFRVPFERKSALTTSFFIKTVLSFSKGNEQYIEKSVHEIDYNLPLDVSVDDVYLNDRLVFDFSLKSFANEAILIFGTGLETENTETYSISEAESFAEPVLMNPAVKTPYHVYFQILNKQGLFSPVDKFRFSVKYLRVQQYFGELVQKIIPPKEQNIVDYNYWQNYIVPNLKLSDKAFESSRKVAIILEEPNILESLELIGSSAFKVQIKSILKKLKSGIPIDELPQFKTASMLHELVLPVNIPTLSLFYSVHFRQIDTNKELKAGVPSSFKIEITNLSGTWDLQESQENAILTIANNSDWIIGGKRRFELDTKRIDATVNLIPLRRGYLNYPSIELTGLNGERTGQMDYLASNDKLLIF</sequence>
<dbReference type="PANTHER" id="PTHR13251">
    <property type="entry name" value="EPILEPSY HOLOPROSENCEPHALY CANDIDATE 1/TMEM1"/>
    <property type="match status" value="1"/>
</dbReference>
<evidence type="ECO:0000313" key="7">
    <source>
        <dbReference type="EMBL" id="CAH01367.1"/>
    </source>
</evidence>
<dbReference type="GO" id="GO:0005829">
    <property type="term" value="C:cytosol"/>
    <property type="evidence" value="ECO:0007669"/>
    <property type="project" value="GOC"/>
</dbReference>
<evidence type="ECO:0000259" key="5">
    <source>
        <dbReference type="Pfam" id="PF23036"/>
    </source>
</evidence>
<dbReference type="PaxDb" id="284590-Q6CU73"/>
<proteinExistence type="predicted"/>